<evidence type="ECO:0000256" key="9">
    <source>
        <dbReference type="ARBA" id="ARBA00048233"/>
    </source>
</evidence>
<dbReference type="InterPro" id="IPR008922">
    <property type="entry name" value="Di-copper_centre_dom_sf"/>
</dbReference>
<evidence type="ECO:0000256" key="6">
    <source>
        <dbReference type="ARBA" id="ARBA00023008"/>
    </source>
</evidence>
<dbReference type="Pfam" id="PF00264">
    <property type="entry name" value="Tyrosinase"/>
    <property type="match status" value="1"/>
</dbReference>
<evidence type="ECO:0000313" key="16">
    <source>
        <dbReference type="Proteomes" id="UP000813427"/>
    </source>
</evidence>
<dbReference type="PANTHER" id="PTHR11474">
    <property type="entry name" value="TYROSINASE FAMILY MEMBER"/>
    <property type="match status" value="1"/>
</dbReference>
<dbReference type="InterPro" id="IPR023375">
    <property type="entry name" value="ADC_dom_sf"/>
</dbReference>
<feature type="compositionally biased region" description="Low complexity" evidence="11">
    <location>
        <begin position="744"/>
        <end position="757"/>
    </location>
</feature>
<dbReference type="Pfam" id="PF18132">
    <property type="entry name" value="Tyrosinase_C"/>
    <property type="match status" value="1"/>
</dbReference>
<dbReference type="SUPFAM" id="SSF48056">
    <property type="entry name" value="Di-copper centre-containing domain"/>
    <property type="match status" value="1"/>
</dbReference>
<evidence type="ECO:0000256" key="3">
    <source>
        <dbReference type="ARBA" id="ARBA00011906"/>
    </source>
</evidence>
<dbReference type="GO" id="GO:0004503">
    <property type="term" value="F:tyrosinase activity"/>
    <property type="evidence" value="ECO:0007669"/>
    <property type="project" value="UniProtKB-EC"/>
</dbReference>
<reference evidence="15" key="1">
    <citation type="journal article" date="2021" name="Nat. Commun.">
        <title>Genetic determinants of endophytism in the Arabidopsis root mycobiome.</title>
        <authorList>
            <person name="Mesny F."/>
            <person name="Miyauchi S."/>
            <person name="Thiergart T."/>
            <person name="Pickel B."/>
            <person name="Atanasova L."/>
            <person name="Karlsson M."/>
            <person name="Huettel B."/>
            <person name="Barry K.W."/>
            <person name="Haridas S."/>
            <person name="Chen C."/>
            <person name="Bauer D."/>
            <person name="Andreopoulos W."/>
            <person name="Pangilinan J."/>
            <person name="LaButti K."/>
            <person name="Riley R."/>
            <person name="Lipzen A."/>
            <person name="Clum A."/>
            <person name="Drula E."/>
            <person name="Henrissat B."/>
            <person name="Kohler A."/>
            <person name="Grigoriev I.V."/>
            <person name="Martin F.M."/>
            <person name="Hacquard S."/>
        </authorList>
    </citation>
    <scope>NUCLEOTIDE SEQUENCE</scope>
    <source>
        <strain evidence="15">MPI-SDFR-AT-0068</strain>
    </source>
</reference>
<dbReference type="SUPFAM" id="SSF160104">
    <property type="entry name" value="Acetoacetate decarboxylase-like"/>
    <property type="match status" value="1"/>
</dbReference>
<keyword evidence="4" id="KW-0479">Metal-binding</keyword>
<keyword evidence="16" id="KW-1185">Reference proteome</keyword>
<feature type="domain" description="Tyrosinase copper-binding" evidence="14">
    <location>
        <begin position="323"/>
        <end position="334"/>
    </location>
</feature>
<proteinExistence type="inferred from homology"/>
<dbReference type="OrthoDB" id="6132182at2759"/>
<evidence type="ECO:0000259" key="14">
    <source>
        <dbReference type="PROSITE" id="PS00498"/>
    </source>
</evidence>
<dbReference type="EC" id="1.14.18.1" evidence="3"/>
<accession>A0A8K0WIP2</accession>
<keyword evidence="5" id="KW-0560">Oxidoreductase</keyword>
<evidence type="ECO:0000256" key="5">
    <source>
        <dbReference type="ARBA" id="ARBA00023002"/>
    </source>
</evidence>
<keyword evidence="7" id="KW-0503">Monooxygenase</keyword>
<evidence type="ECO:0000256" key="2">
    <source>
        <dbReference type="ARBA" id="ARBA00009928"/>
    </source>
</evidence>
<dbReference type="InterPro" id="IPR002227">
    <property type="entry name" value="Tyrosinase_Cu-bd"/>
</dbReference>
<dbReference type="PROSITE" id="PS00498">
    <property type="entry name" value="TYROSINASE_2"/>
    <property type="match status" value="1"/>
</dbReference>
<evidence type="ECO:0000256" key="4">
    <source>
        <dbReference type="ARBA" id="ARBA00022723"/>
    </source>
</evidence>
<keyword evidence="12" id="KW-0732">Signal</keyword>
<keyword evidence="8" id="KW-0470">Melanin biosynthesis</keyword>
<dbReference type="Gene3D" id="1.10.1280.10">
    <property type="entry name" value="Di-copper center containing domain from catechol oxidase"/>
    <property type="match status" value="1"/>
</dbReference>
<dbReference type="InterPro" id="IPR041640">
    <property type="entry name" value="Tyrosinase_C"/>
</dbReference>
<comment type="similarity">
    <text evidence="2">Belongs to the tyrosinase family.</text>
</comment>
<dbReference type="EMBL" id="JAGPXF010000001">
    <property type="protein sequence ID" value="KAH7263143.1"/>
    <property type="molecule type" value="Genomic_DNA"/>
</dbReference>
<evidence type="ECO:0000256" key="11">
    <source>
        <dbReference type="SAM" id="MobiDB-lite"/>
    </source>
</evidence>
<name>A0A8K0WIP2_9HYPO</name>
<dbReference type="Gene3D" id="2.60.310.20">
    <property type="match status" value="1"/>
</dbReference>
<evidence type="ECO:0000259" key="13">
    <source>
        <dbReference type="PROSITE" id="PS00497"/>
    </source>
</evidence>
<evidence type="ECO:0000256" key="1">
    <source>
        <dbReference type="ARBA" id="ARBA00001973"/>
    </source>
</evidence>
<dbReference type="PROSITE" id="PS00497">
    <property type="entry name" value="TYROSINASE_1"/>
    <property type="match status" value="1"/>
</dbReference>
<dbReference type="GO" id="GO:0046872">
    <property type="term" value="F:metal ion binding"/>
    <property type="evidence" value="ECO:0007669"/>
    <property type="project" value="UniProtKB-KW"/>
</dbReference>
<evidence type="ECO:0000256" key="10">
    <source>
        <dbReference type="ARBA" id="ARBA00048881"/>
    </source>
</evidence>
<organism evidence="15 16">
    <name type="scientific">Fusarium tricinctum</name>
    <dbReference type="NCBI Taxonomy" id="61284"/>
    <lineage>
        <taxon>Eukaryota</taxon>
        <taxon>Fungi</taxon>
        <taxon>Dikarya</taxon>
        <taxon>Ascomycota</taxon>
        <taxon>Pezizomycotina</taxon>
        <taxon>Sordariomycetes</taxon>
        <taxon>Hypocreomycetidae</taxon>
        <taxon>Hypocreales</taxon>
        <taxon>Nectriaceae</taxon>
        <taxon>Fusarium</taxon>
        <taxon>Fusarium tricinctum species complex</taxon>
    </lineage>
</organism>
<dbReference type="GO" id="GO:0042438">
    <property type="term" value="P:melanin biosynthetic process"/>
    <property type="evidence" value="ECO:0007669"/>
    <property type="project" value="UniProtKB-KW"/>
</dbReference>
<dbReference type="Gene3D" id="2.40.400.10">
    <property type="entry name" value="Acetoacetate decarboxylase-like"/>
    <property type="match status" value="1"/>
</dbReference>
<feature type="chain" id="PRO_5035419903" description="tyrosinase" evidence="12">
    <location>
        <begin position="17"/>
        <end position="882"/>
    </location>
</feature>
<gene>
    <name evidence="15" type="ORF">BKA59DRAFT_388038</name>
</gene>
<evidence type="ECO:0000256" key="12">
    <source>
        <dbReference type="SAM" id="SignalP"/>
    </source>
</evidence>
<comment type="caution">
    <text evidence="15">The sequence shown here is derived from an EMBL/GenBank/DDBJ whole genome shotgun (WGS) entry which is preliminary data.</text>
</comment>
<sequence length="882" mass="99482">MHLLIAWLLIVVAVAAQSYNYGVDTDSLTRRQDSDSRIVVKPLPQTRNGTIPLRPEIREMKADRFKWDLYILSMSMFQDVGQDDPASWYQIAGIHGVPFESWNGVGAAPGANQSGYCTHSSVLFPMWHRPYLVLFEQELYRMANVIAGMFPNGTDRQSYLDAARDFRMPYWDWATAPPAGESFFPDVFWNATISQNGPRGVQEIHNPLYSYKFHPKNATALIWTPLRDWGETKRAPNSSVSNPEPTSDNEEVNAVLLSKLPQVRQRLMILFSSYKDFNSFGNKAWAASQNLSALDSIESVHDIVHIYGGLRGHMTYVPLSAFDPLFLLHHTMTDRLVAIWQALNPDSWLLPMAAGENSFATLKGEIQDAQSPLTPFLASEDGTFWTSDTSRTTEAFGYAYNDTDLAGKQKEDLRQELARKVTQWWGTPNIITLQSNSGIMLSDESSPVRHYTEWIANVRVKVEALDGRFGIHFFLGDPSSNWEEWDRDDGSDNNSHVGTVAIFAMNRNSGSDTMISGTLPLTSALIQRGIEPEDAESYLREQLQFRVLGSEEVDPSEVAGLYIDVSSIEAFRILRYLGIYIQCSIQINRSDHMADSKIPSVPPPWTLKGDIYAFVFWTPRAQVKDGLPNMAYSPLEGHSSFATDMKALGGLSMSQIIRYTDSPVGPYDELLFAPGSFGYERDDEDGRRVKEKGVKITRIYVSQRDTCYNGRKNWNVPKHLAKFIWSNNSDGSTTVKVYPHDTLPSPADSASSESTSPDPTPFFQATFKPVRYTPSFPFRTSWLNYLGYKTTLVFPPLPEGSGSQGELVGTDHWCSVVPEQSTSKCMLGWFNVEQHRDEDGKPTGAFENFWPGWSKWQMGIKMEDSIIEFGHPKTWEPCRTRL</sequence>
<dbReference type="PRINTS" id="PR00092">
    <property type="entry name" value="TYROSINASE"/>
</dbReference>
<evidence type="ECO:0000313" key="15">
    <source>
        <dbReference type="EMBL" id="KAH7263143.1"/>
    </source>
</evidence>
<comment type="catalytic activity">
    <reaction evidence="10">
        <text>L-tyrosine + O2 = L-dopaquinone + H2O</text>
        <dbReference type="Rhea" id="RHEA:18117"/>
        <dbReference type="ChEBI" id="CHEBI:15377"/>
        <dbReference type="ChEBI" id="CHEBI:15379"/>
        <dbReference type="ChEBI" id="CHEBI:57924"/>
        <dbReference type="ChEBI" id="CHEBI:58315"/>
        <dbReference type="EC" id="1.14.18.1"/>
    </reaction>
</comment>
<feature type="signal peptide" evidence="12">
    <location>
        <begin position="1"/>
        <end position="16"/>
    </location>
</feature>
<comment type="catalytic activity">
    <reaction evidence="9">
        <text>2 L-dopa + O2 = 2 L-dopaquinone + 2 H2O</text>
        <dbReference type="Rhea" id="RHEA:34287"/>
        <dbReference type="ChEBI" id="CHEBI:15377"/>
        <dbReference type="ChEBI" id="CHEBI:15379"/>
        <dbReference type="ChEBI" id="CHEBI:57504"/>
        <dbReference type="ChEBI" id="CHEBI:57924"/>
        <dbReference type="EC" id="1.14.18.1"/>
    </reaction>
</comment>
<protein>
    <recommendedName>
        <fullName evidence="3">tyrosinase</fullName>
        <ecNumber evidence="3">1.14.18.1</ecNumber>
    </recommendedName>
</protein>
<dbReference type="Proteomes" id="UP000813427">
    <property type="component" value="Unassembled WGS sequence"/>
</dbReference>
<dbReference type="InterPro" id="IPR050316">
    <property type="entry name" value="Tyrosinase/Hemocyanin"/>
</dbReference>
<evidence type="ECO:0000256" key="8">
    <source>
        <dbReference type="ARBA" id="ARBA00023101"/>
    </source>
</evidence>
<feature type="domain" description="Tyrosinase copper-binding" evidence="13">
    <location>
        <begin position="119"/>
        <end position="136"/>
    </location>
</feature>
<dbReference type="PANTHER" id="PTHR11474:SF76">
    <property type="entry name" value="SHKT DOMAIN-CONTAINING PROTEIN"/>
    <property type="match status" value="1"/>
</dbReference>
<feature type="region of interest" description="Disordered" evidence="11">
    <location>
        <begin position="739"/>
        <end position="760"/>
    </location>
</feature>
<evidence type="ECO:0000256" key="7">
    <source>
        <dbReference type="ARBA" id="ARBA00023033"/>
    </source>
</evidence>
<keyword evidence="6" id="KW-0186">Copper</keyword>
<dbReference type="AlphaFoldDB" id="A0A8K0WIP2"/>
<comment type="cofactor">
    <cofactor evidence="1">
        <name>Cu(2+)</name>
        <dbReference type="ChEBI" id="CHEBI:29036"/>
    </cofactor>
</comment>